<proteinExistence type="predicted"/>
<keyword evidence="1" id="KW-0472">Membrane</keyword>
<reference evidence="2 4" key="2">
    <citation type="submission" date="2019-11" db="EMBL/GenBank/DDBJ databases">
        <title>Streptococcis sp. isolated from the respiratory tract of Marmot.</title>
        <authorList>
            <person name="Zhang G."/>
        </authorList>
    </citation>
    <scope>NUCLEOTIDE SEQUENCE [LARGE SCALE GENOMIC DNA]</scope>
    <source>
        <strain evidence="2">Zg-86</strain>
        <strain evidence="4">zg-86</strain>
    </source>
</reference>
<keyword evidence="4" id="KW-1185">Reference proteome</keyword>
<reference evidence="3 5" key="1">
    <citation type="submission" date="2019-10" db="EMBL/GenBank/DDBJ databases">
        <title>Streptococcis sp, isolated from the respiratory tract of Marmot.</title>
        <authorList>
            <person name="Zhang G."/>
        </authorList>
    </citation>
    <scope>NUCLEOTIDE SEQUENCE [LARGE SCALE GENOMIC DNA]</scope>
    <source>
        <strain evidence="5">zg-70</strain>
        <strain evidence="3">Zg-70</strain>
    </source>
</reference>
<keyword evidence="1" id="KW-1133">Transmembrane helix</keyword>
<dbReference type="Proteomes" id="UP000435060">
    <property type="component" value="Unassembled WGS sequence"/>
</dbReference>
<evidence type="ECO:0000313" key="5">
    <source>
        <dbReference type="Proteomes" id="UP000435423"/>
    </source>
</evidence>
<sequence length="115" mass="13569">MSHSYSLFIKKHTAHLIGLGFFVWIAPVLMLFTPKVVRAPFFATADWHTVTIVWLVPIIGVLALLCSLYLKRKKYLFFSAFLIFAQPISYLLWFASFYLFFWGYGVFYWLSNLFH</sequence>
<evidence type="ECO:0000256" key="1">
    <source>
        <dbReference type="SAM" id="Phobius"/>
    </source>
</evidence>
<feature type="transmembrane region" description="Helical" evidence="1">
    <location>
        <begin position="12"/>
        <end position="32"/>
    </location>
</feature>
<evidence type="ECO:0000313" key="2">
    <source>
        <dbReference type="EMBL" id="MTB64364.1"/>
    </source>
</evidence>
<dbReference type="EMBL" id="WUBJ01000005">
    <property type="protein sequence ID" value="MWV56331.1"/>
    <property type="molecule type" value="Genomic_DNA"/>
</dbReference>
<dbReference type="RefSeq" id="WP_154608340.1">
    <property type="nucleotide sequence ID" value="NZ_CP072115.1"/>
</dbReference>
<keyword evidence="1" id="KW-0812">Transmembrane</keyword>
<dbReference type="AlphaFoldDB" id="A0A6I4RIL1"/>
<dbReference type="EMBL" id="WLCG01000006">
    <property type="protein sequence ID" value="MTB64364.1"/>
    <property type="molecule type" value="Genomic_DNA"/>
</dbReference>
<comment type="caution">
    <text evidence="3">The sequence shown here is derived from an EMBL/GenBank/DDBJ whole genome shotgun (WGS) entry which is preliminary data.</text>
</comment>
<evidence type="ECO:0000313" key="3">
    <source>
        <dbReference type="EMBL" id="MWV56331.1"/>
    </source>
</evidence>
<accession>A0A6I4RIL1</accession>
<feature type="transmembrane region" description="Helical" evidence="1">
    <location>
        <begin position="90"/>
        <end position="110"/>
    </location>
</feature>
<evidence type="ECO:0000313" key="4">
    <source>
        <dbReference type="Proteomes" id="UP000435060"/>
    </source>
</evidence>
<protein>
    <submittedName>
        <fullName evidence="3">Uncharacterized protein</fullName>
    </submittedName>
</protein>
<gene>
    <name evidence="2" type="ORF">GGG87_05060</name>
    <name evidence="3" type="ORF">GGH11_05020</name>
</gene>
<feature type="transmembrane region" description="Helical" evidence="1">
    <location>
        <begin position="52"/>
        <end position="70"/>
    </location>
</feature>
<organism evidence="3 5">
    <name type="scientific">Streptococcus zhangguiae</name>
    <dbReference type="NCBI Taxonomy" id="2664091"/>
    <lineage>
        <taxon>Bacteria</taxon>
        <taxon>Bacillati</taxon>
        <taxon>Bacillota</taxon>
        <taxon>Bacilli</taxon>
        <taxon>Lactobacillales</taxon>
        <taxon>Streptococcaceae</taxon>
        <taxon>Streptococcus</taxon>
    </lineage>
</organism>
<name>A0A6I4RIL1_9STRE</name>
<dbReference type="Proteomes" id="UP000435423">
    <property type="component" value="Unassembled WGS sequence"/>
</dbReference>